<dbReference type="RefSeq" id="WP_062280174.1">
    <property type="nucleotide sequence ID" value="NZ_DF968181.1"/>
</dbReference>
<dbReference type="InterPro" id="IPR016195">
    <property type="entry name" value="Pol/histidinol_Pase-like"/>
</dbReference>
<dbReference type="PANTHER" id="PTHR42924">
    <property type="entry name" value="EXONUCLEASE"/>
    <property type="match status" value="1"/>
</dbReference>
<dbReference type="GO" id="GO:0004534">
    <property type="term" value="F:5'-3' RNA exonuclease activity"/>
    <property type="evidence" value="ECO:0007669"/>
    <property type="project" value="TreeGrafter"/>
</dbReference>
<dbReference type="PANTHER" id="PTHR42924:SF3">
    <property type="entry name" value="POLYMERASE_HISTIDINOL PHOSPHATASE N-TERMINAL DOMAIN-CONTAINING PROTEIN"/>
    <property type="match status" value="1"/>
</dbReference>
<dbReference type="Gene3D" id="1.10.150.650">
    <property type="match status" value="1"/>
</dbReference>
<dbReference type="CDD" id="cd07438">
    <property type="entry name" value="PHP_HisPPase_AMP"/>
    <property type="match status" value="1"/>
</dbReference>
<proteinExistence type="predicted"/>
<dbReference type="STRING" id="1678840.ATC1_13603"/>
<dbReference type="SMART" id="SM00481">
    <property type="entry name" value="POLIIIAc"/>
    <property type="match status" value="1"/>
</dbReference>
<gene>
    <name evidence="2" type="ORF">ATC1_13603</name>
</gene>
<dbReference type="Proteomes" id="UP000053370">
    <property type="component" value="Unassembled WGS sequence"/>
</dbReference>
<dbReference type="InterPro" id="IPR004013">
    <property type="entry name" value="PHP_dom"/>
</dbReference>
<dbReference type="InterPro" id="IPR052018">
    <property type="entry name" value="PHP_domain"/>
</dbReference>
<dbReference type="PATRIC" id="fig|1678840.3.peg.1923"/>
<reference evidence="2" key="1">
    <citation type="journal article" date="2015" name="Genome Announc.">
        <title>Draft Genome Sequence of Anaerolineae Strain TC1, a Novel Isolate from a Methanogenic Wastewater Treatment System.</title>
        <authorList>
            <person name="Matsuura N."/>
            <person name="Tourlousse D.M."/>
            <person name="Sun L."/>
            <person name="Toyonaga M."/>
            <person name="Kuroda K."/>
            <person name="Ohashi A."/>
            <person name="Cruz R."/>
            <person name="Yamaguchi T."/>
            <person name="Sekiguchi Y."/>
        </authorList>
    </citation>
    <scope>NUCLEOTIDE SEQUENCE [LARGE SCALE GENOMIC DNA]</scope>
    <source>
        <strain evidence="2">TC1</strain>
    </source>
</reference>
<dbReference type="InterPro" id="IPR003141">
    <property type="entry name" value="Pol/His_phosphatase_N"/>
</dbReference>
<organism evidence="2">
    <name type="scientific">Flexilinea flocculi</name>
    <dbReference type="NCBI Taxonomy" id="1678840"/>
    <lineage>
        <taxon>Bacteria</taxon>
        <taxon>Bacillati</taxon>
        <taxon>Chloroflexota</taxon>
        <taxon>Anaerolineae</taxon>
        <taxon>Anaerolineales</taxon>
        <taxon>Anaerolineaceae</taxon>
        <taxon>Flexilinea</taxon>
    </lineage>
</organism>
<name>A0A0S7BT07_9CHLR</name>
<dbReference type="SUPFAM" id="SSF89550">
    <property type="entry name" value="PHP domain-like"/>
    <property type="match status" value="1"/>
</dbReference>
<feature type="domain" description="Polymerase/histidinol phosphatase N-terminal" evidence="1">
    <location>
        <begin position="5"/>
        <end position="71"/>
    </location>
</feature>
<dbReference type="AlphaFoldDB" id="A0A0S7BT07"/>
<dbReference type="Pfam" id="PF02811">
    <property type="entry name" value="PHP"/>
    <property type="match status" value="1"/>
</dbReference>
<evidence type="ECO:0000259" key="1">
    <source>
        <dbReference type="SMART" id="SM00481"/>
    </source>
</evidence>
<dbReference type="EMBL" id="DF968181">
    <property type="protein sequence ID" value="GAP40625.1"/>
    <property type="molecule type" value="Genomic_DNA"/>
</dbReference>
<dbReference type="Gene3D" id="3.20.20.140">
    <property type="entry name" value="Metal-dependent hydrolases"/>
    <property type="match status" value="1"/>
</dbReference>
<keyword evidence="3" id="KW-1185">Reference proteome</keyword>
<accession>A0A0S7BT07</accession>
<evidence type="ECO:0000313" key="2">
    <source>
        <dbReference type="EMBL" id="GAP40625.1"/>
    </source>
</evidence>
<dbReference type="OrthoDB" id="9804333at2"/>
<evidence type="ECO:0000313" key="3">
    <source>
        <dbReference type="Proteomes" id="UP000053370"/>
    </source>
</evidence>
<dbReference type="GO" id="GO:0035312">
    <property type="term" value="F:5'-3' DNA exonuclease activity"/>
    <property type="evidence" value="ECO:0007669"/>
    <property type="project" value="TreeGrafter"/>
</dbReference>
<sequence length="293" mass="32773">MKNWIDLHMHSNISSDGSYSPDALMQMCVSAGLRFVAVTDHNSVRGVEEAKKIAARLDIECISGIEFDCQLHGINLHLLGYRVDEQSDSLKTIEHDVLQKEKNASLVLIEKIKALGFHLDEEALWRLAVEDVITGEMLAEVILQDPQNSQMDILTEYRTGGRRSENAFLNFYWDFCSQGKPAYVPIDYIDAEALISAIKSMGGIPVLAHPGANIGTDEAPLLELIDFGLEGIEVYSSYHRADTVSFYRQIAEKYHLLQTTGSDFHGKIKPSIHLGSICCPEPELIYASLKERF</sequence>
<protein>
    <submittedName>
        <fullName evidence="2">Predicted metal-dependent phosphoesterase TrpH, contains PHP domain</fullName>
    </submittedName>
</protein>